<keyword evidence="1" id="KW-0472">Membrane</keyword>
<dbReference type="EMBL" id="CP036291">
    <property type="protein sequence ID" value="QDU89915.1"/>
    <property type="molecule type" value="Genomic_DNA"/>
</dbReference>
<dbReference type="Proteomes" id="UP000317429">
    <property type="component" value="Chromosome"/>
</dbReference>
<evidence type="ECO:0000313" key="3">
    <source>
        <dbReference type="Proteomes" id="UP000317429"/>
    </source>
</evidence>
<reference evidence="2 3" key="1">
    <citation type="submission" date="2019-02" db="EMBL/GenBank/DDBJ databases">
        <title>Deep-cultivation of Planctomycetes and their phenomic and genomic characterization uncovers novel biology.</title>
        <authorList>
            <person name="Wiegand S."/>
            <person name="Jogler M."/>
            <person name="Boedeker C."/>
            <person name="Pinto D."/>
            <person name="Vollmers J."/>
            <person name="Rivas-Marin E."/>
            <person name="Kohn T."/>
            <person name="Peeters S.H."/>
            <person name="Heuer A."/>
            <person name="Rast P."/>
            <person name="Oberbeckmann S."/>
            <person name="Bunk B."/>
            <person name="Jeske O."/>
            <person name="Meyerdierks A."/>
            <person name="Storesund J.E."/>
            <person name="Kallscheuer N."/>
            <person name="Luecker S."/>
            <person name="Lage O.M."/>
            <person name="Pohl T."/>
            <person name="Merkel B.J."/>
            <person name="Hornburger P."/>
            <person name="Mueller R.-W."/>
            <person name="Bruemmer F."/>
            <person name="Labrenz M."/>
            <person name="Spormann A.M."/>
            <person name="Op den Camp H."/>
            <person name="Overmann J."/>
            <person name="Amann R."/>
            <person name="Jetten M.S.M."/>
            <person name="Mascher T."/>
            <person name="Medema M.H."/>
            <person name="Devos D.P."/>
            <person name="Kaster A.-K."/>
            <person name="Ovreas L."/>
            <person name="Rohde M."/>
            <person name="Galperin M.Y."/>
            <person name="Jogler C."/>
        </authorList>
    </citation>
    <scope>NUCLEOTIDE SEQUENCE [LARGE SCALE GENOMIC DNA]</scope>
    <source>
        <strain evidence="2 3">Pla175</strain>
    </source>
</reference>
<accession>A0A518DEK8</accession>
<name>A0A518DEK8_9BACT</name>
<evidence type="ECO:0000313" key="2">
    <source>
        <dbReference type="EMBL" id="QDU89915.1"/>
    </source>
</evidence>
<keyword evidence="3" id="KW-1185">Reference proteome</keyword>
<evidence type="ECO:0000256" key="1">
    <source>
        <dbReference type="SAM" id="Phobius"/>
    </source>
</evidence>
<feature type="transmembrane region" description="Helical" evidence="1">
    <location>
        <begin position="12"/>
        <end position="33"/>
    </location>
</feature>
<keyword evidence="1" id="KW-1133">Transmembrane helix</keyword>
<evidence type="ECO:0008006" key="4">
    <source>
        <dbReference type="Google" id="ProtNLM"/>
    </source>
</evidence>
<gene>
    <name evidence="2" type="ORF">Pla175_33120</name>
</gene>
<dbReference type="RefSeq" id="WP_145287339.1">
    <property type="nucleotide sequence ID" value="NZ_CP036291.1"/>
</dbReference>
<dbReference type="AlphaFoldDB" id="A0A518DEK8"/>
<sequence length="121" mass="12622">MHPKRQSVRRGGAALLMAIFTIFMVSVLAVHVLSTEMSQLATVRNVLDYERALYLANAGVHHACAELEANSTWRGTVADGSYPASGGYSATAVDGIGSLVVVTSSGVSGSVTRTVQATIDP</sequence>
<dbReference type="OrthoDB" id="290590at2"/>
<dbReference type="KEGG" id="pnd:Pla175_33120"/>
<protein>
    <recommendedName>
        <fullName evidence="4">Type 4 fimbrial biogenesis protein PilX N-terminal domain-containing protein</fullName>
    </recommendedName>
</protein>
<keyword evidence="1" id="KW-0812">Transmembrane</keyword>
<organism evidence="2 3">
    <name type="scientific">Pirellulimonas nuda</name>
    <dbReference type="NCBI Taxonomy" id="2528009"/>
    <lineage>
        <taxon>Bacteria</taxon>
        <taxon>Pseudomonadati</taxon>
        <taxon>Planctomycetota</taxon>
        <taxon>Planctomycetia</taxon>
        <taxon>Pirellulales</taxon>
        <taxon>Lacipirellulaceae</taxon>
        <taxon>Pirellulimonas</taxon>
    </lineage>
</organism>
<proteinExistence type="predicted"/>